<sequence>MQQQAQKHPQKFNHGSKDFETILASLPLELIPLIYSFCLPKTKVDSWLRFVESDELLTRAFYLLLQRVNVRFVDYHDSITLESYEMTNFMKFNEISDGMKCLFVEFLVRCIGDGAFRFKRSGLYRHITSGKIGMLTPTLSFHSLVIRLEHDSFRIVSMEVTGEDEIDNVSDLVDLFMALISTPYQSVVLETKISLMNKFSNKYVLHFLMLIIPIPE</sequence>
<keyword evidence="2" id="KW-1185">Reference proteome</keyword>
<evidence type="ECO:0000313" key="2">
    <source>
        <dbReference type="Proteomes" id="UP001165064"/>
    </source>
</evidence>
<evidence type="ECO:0000313" key="1">
    <source>
        <dbReference type="EMBL" id="GME70890.1"/>
    </source>
</evidence>
<organism evidence="1 2">
    <name type="scientific">Ambrosiozyma monospora</name>
    <name type="common">Yeast</name>
    <name type="synonym">Endomycopsis monosporus</name>
    <dbReference type="NCBI Taxonomy" id="43982"/>
    <lineage>
        <taxon>Eukaryota</taxon>
        <taxon>Fungi</taxon>
        <taxon>Dikarya</taxon>
        <taxon>Ascomycota</taxon>
        <taxon>Saccharomycotina</taxon>
        <taxon>Pichiomycetes</taxon>
        <taxon>Pichiales</taxon>
        <taxon>Pichiaceae</taxon>
        <taxon>Ambrosiozyma</taxon>
    </lineage>
</organism>
<comment type="caution">
    <text evidence="1">The sequence shown here is derived from an EMBL/GenBank/DDBJ whole genome shotgun (WGS) entry which is preliminary data.</text>
</comment>
<proteinExistence type="predicted"/>
<dbReference type="Proteomes" id="UP001165064">
    <property type="component" value="Unassembled WGS sequence"/>
</dbReference>
<accession>A0ACB5SRN4</accession>
<dbReference type="EMBL" id="BSXS01000113">
    <property type="protein sequence ID" value="GME70890.1"/>
    <property type="molecule type" value="Genomic_DNA"/>
</dbReference>
<name>A0ACB5SRN4_AMBMO</name>
<reference evidence="1" key="1">
    <citation type="submission" date="2023-04" db="EMBL/GenBank/DDBJ databases">
        <title>Ambrosiozyma monospora NBRC 10751.</title>
        <authorList>
            <person name="Ichikawa N."/>
            <person name="Sato H."/>
            <person name="Tonouchi N."/>
        </authorList>
    </citation>
    <scope>NUCLEOTIDE SEQUENCE</scope>
    <source>
        <strain evidence="1">NBRC 10751</strain>
    </source>
</reference>
<protein>
    <submittedName>
        <fullName evidence="1">Unnamed protein product</fullName>
    </submittedName>
</protein>
<gene>
    <name evidence="1" type="ORF">Amon02_000037500</name>
</gene>